<evidence type="ECO:0000313" key="1">
    <source>
        <dbReference type="EMBL" id="TFY80101.1"/>
    </source>
</evidence>
<comment type="caution">
    <text evidence="1">The sequence shown here is derived from an EMBL/GenBank/DDBJ whole genome shotgun (WGS) entry which is preliminary data.</text>
</comment>
<dbReference type="EMBL" id="SFCI01000392">
    <property type="protein sequence ID" value="TFY80101.1"/>
    <property type="molecule type" value="Genomic_DNA"/>
</dbReference>
<proteinExistence type="predicted"/>
<gene>
    <name evidence="1" type="ORF">EWM64_g3910</name>
</gene>
<keyword evidence="2" id="KW-1185">Reference proteome</keyword>
<sequence length="96" mass="9944">MSSPAPSDFSIHLVKELTDAQIDEAVALSVRSFGQAFVVKAITGGNKDLSGLFFRSIIAAGADSGAVYFANDKLTGGIIGVGVWFGPGHITDHPLP</sequence>
<reference evidence="1 2" key="1">
    <citation type="submission" date="2019-02" db="EMBL/GenBank/DDBJ databases">
        <title>Genome sequencing of the rare red list fungi Hericium alpestre (H. flagellum).</title>
        <authorList>
            <person name="Buettner E."/>
            <person name="Kellner H."/>
        </authorList>
    </citation>
    <scope>NUCLEOTIDE SEQUENCE [LARGE SCALE GENOMIC DNA]</scope>
    <source>
        <strain evidence="1 2">DSM 108284</strain>
    </source>
</reference>
<dbReference type="Proteomes" id="UP000298061">
    <property type="component" value="Unassembled WGS sequence"/>
</dbReference>
<dbReference type="OrthoDB" id="61113at2759"/>
<dbReference type="AlphaFoldDB" id="A0A4Z0A1P9"/>
<organism evidence="1 2">
    <name type="scientific">Hericium alpestre</name>
    <dbReference type="NCBI Taxonomy" id="135208"/>
    <lineage>
        <taxon>Eukaryota</taxon>
        <taxon>Fungi</taxon>
        <taxon>Dikarya</taxon>
        <taxon>Basidiomycota</taxon>
        <taxon>Agaricomycotina</taxon>
        <taxon>Agaricomycetes</taxon>
        <taxon>Russulales</taxon>
        <taxon>Hericiaceae</taxon>
        <taxon>Hericium</taxon>
    </lineage>
</organism>
<protein>
    <submittedName>
        <fullName evidence="1">Uncharacterized protein</fullName>
    </submittedName>
</protein>
<name>A0A4Z0A1P9_9AGAM</name>
<accession>A0A4Z0A1P9</accession>
<evidence type="ECO:0000313" key="2">
    <source>
        <dbReference type="Proteomes" id="UP000298061"/>
    </source>
</evidence>